<feature type="transmembrane region" description="Helical" evidence="7">
    <location>
        <begin position="94"/>
        <end position="116"/>
    </location>
</feature>
<keyword evidence="3 8" id="KW-0732">Signal</keyword>
<evidence type="ECO:0000256" key="2">
    <source>
        <dbReference type="ARBA" id="ARBA00022692"/>
    </source>
</evidence>
<dbReference type="InterPro" id="IPR009606">
    <property type="entry name" value="DEAL/Modifying_wall_lignin1/2"/>
</dbReference>
<organism evidence="9 10">
    <name type="scientific">Manihot esculenta</name>
    <name type="common">Cassava</name>
    <name type="synonym">Jatropha manihot</name>
    <dbReference type="NCBI Taxonomy" id="3983"/>
    <lineage>
        <taxon>Eukaryota</taxon>
        <taxon>Viridiplantae</taxon>
        <taxon>Streptophyta</taxon>
        <taxon>Embryophyta</taxon>
        <taxon>Tracheophyta</taxon>
        <taxon>Spermatophyta</taxon>
        <taxon>Magnoliopsida</taxon>
        <taxon>eudicotyledons</taxon>
        <taxon>Gunneridae</taxon>
        <taxon>Pentapetalae</taxon>
        <taxon>rosids</taxon>
        <taxon>fabids</taxon>
        <taxon>Malpighiales</taxon>
        <taxon>Euphorbiaceae</taxon>
        <taxon>Crotonoideae</taxon>
        <taxon>Manihoteae</taxon>
        <taxon>Manihot</taxon>
    </lineage>
</organism>
<name>A0A2C9UEB3_MANES</name>
<evidence type="ECO:0000256" key="6">
    <source>
        <dbReference type="ARBA" id="ARBA00029467"/>
    </source>
</evidence>
<feature type="signal peptide" evidence="8">
    <location>
        <begin position="1"/>
        <end position="21"/>
    </location>
</feature>
<keyword evidence="4 7" id="KW-1133">Transmembrane helix</keyword>
<dbReference type="OrthoDB" id="829528at2759"/>
<dbReference type="Proteomes" id="UP000091857">
    <property type="component" value="Chromosome 15"/>
</dbReference>
<feature type="transmembrane region" description="Helical" evidence="7">
    <location>
        <begin position="50"/>
        <end position="73"/>
    </location>
</feature>
<keyword evidence="10" id="KW-1185">Reference proteome</keyword>
<evidence type="ECO:0000256" key="7">
    <source>
        <dbReference type="SAM" id="Phobius"/>
    </source>
</evidence>
<evidence type="ECO:0000256" key="3">
    <source>
        <dbReference type="ARBA" id="ARBA00022729"/>
    </source>
</evidence>
<dbReference type="Pfam" id="PF06749">
    <property type="entry name" value="DUF1218"/>
    <property type="match status" value="1"/>
</dbReference>
<dbReference type="STRING" id="3983.A0A2C9UEB3"/>
<evidence type="ECO:0000256" key="1">
    <source>
        <dbReference type="ARBA" id="ARBA00004127"/>
    </source>
</evidence>
<dbReference type="PANTHER" id="PTHR31769">
    <property type="entry name" value="OS07G0462200 PROTEIN-RELATED"/>
    <property type="match status" value="1"/>
</dbReference>
<dbReference type="InterPro" id="IPR052222">
    <property type="entry name" value="DESIGUAL"/>
</dbReference>
<evidence type="ECO:0000313" key="9">
    <source>
        <dbReference type="EMBL" id="OAY28664.1"/>
    </source>
</evidence>
<sequence>MASTLLFLALFVLDFIAFALALQAEHMRSTAKVVVDPEFMYNYCVYDSEIATSLGITATVLLLVSQVLTVRLACPFSFSFRKALKHGGYRTCAVILSITSWITFMAAEGCLVVGSVRNSQHTKYRTIFGDDPPYCETLRKGVFEAGAALTLHTSLFSKMNYVCCFKHQVQEGFDTDNTELGTYASI</sequence>
<dbReference type="EMBL" id="CM004401">
    <property type="protein sequence ID" value="OAY28664.1"/>
    <property type="molecule type" value="Genomic_DNA"/>
</dbReference>
<comment type="caution">
    <text evidence="9">The sequence shown here is derived from an EMBL/GenBank/DDBJ whole genome shotgun (WGS) entry which is preliminary data.</text>
</comment>
<accession>A0A2C9UEB3</accession>
<evidence type="ECO:0000313" key="10">
    <source>
        <dbReference type="Proteomes" id="UP000091857"/>
    </source>
</evidence>
<keyword evidence="5 7" id="KW-0472">Membrane</keyword>
<dbReference type="GO" id="GO:0012505">
    <property type="term" value="C:endomembrane system"/>
    <property type="evidence" value="ECO:0007669"/>
    <property type="project" value="UniProtKB-SubCell"/>
</dbReference>
<dbReference type="AlphaFoldDB" id="A0A2C9UEB3"/>
<evidence type="ECO:0000256" key="5">
    <source>
        <dbReference type="ARBA" id="ARBA00023136"/>
    </source>
</evidence>
<evidence type="ECO:0008006" key="11">
    <source>
        <dbReference type="Google" id="ProtNLM"/>
    </source>
</evidence>
<evidence type="ECO:0000256" key="8">
    <source>
        <dbReference type="SAM" id="SignalP"/>
    </source>
</evidence>
<protein>
    <recommendedName>
        <fullName evidence="11">CASP-like protein</fullName>
    </recommendedName>
</protein>
<gene>
    <name evidence="9" type="ORF">MANES_15G085200v8</name>
</gene>
<reference evidence="10" key="1">
    <citation type="journal article" date="2016" name="Nat. Biotechnol.">
        <title>Sequencing wild and cultivated cassava and related species reveals extensive interspecific hybridization and genetic diversity.</title>
        <authorList>
            <person name="Bredeson J.V."/>
            <person name="Lyons J.B."/>
            <person name="Prochnik S.E."/>
            <person name="Wu G.A."/>
            <person name="Ha C.M."/>
            <person name="Edsinger-Gonzales E."/>
            <person name="Grimwood J."/>
            <person name="Schmutz J."/>
            <person name="Rabbi I.Y."/>
            <person name="Egesi C."/>
            <person name="Nauluvula P."/>
            <person name="Lebot V."/>
            <person name="Ndunguru J."/>
            <person name="Mkamilo G."/>
            <person name="Bart R.S."/>
            <person name="Setter T.L."/>
            <person name="Gleadow R.M."/>
            <person name="Kulakow P."/>
            <person name="Ferguson M.E."/>
            <person name="Rounsley S."/>
            <person name="Rokhsar D.S."/>
        </authorList>
    </citation>
    <scope>NUCLEOTIDE SEQUENCE [LARGE SCALE GENOMIC DNA]</scope>
    <source>
        <strain evidence="10">cv. AM560-2</strain>
    </source>
</reference>
<keyword evidence="2 7" id="KW-0812">Transmembrane</keyword>
<comment type="similarity">
    <text evidence="6">Belongs to the DESIGUAL family.</text>
</comment>
<dbReference type="Gramene" id="Manes.15G085200.1.v8.1">
    <property type="protein sequence ID" value="Manes.15G085200.1.v8.1.CDS"/>
    <property type="gene ID" value="Manes.15G085200.v8.1"/>
</dbReference>
<feature type="chain" id="PRO_5013356456" description="CASP-like protein" evidence="8">
    <location>
        <begin position="22"/>
        <end position="186"/>
    </location>
</feature>
<evidence type="ECO:0000256" key="4">
    <source>
        <dbReference type="ARBA" id="ARBA00022989"/>
    </source>
</evidence>
<proteinExistence type="inferred from homology"/>
<comment type="subcellular location">
    <subcellularLocation>
        <location evidence="1">Endomembrane system</location>
        <topology evidence="1">Multi-pass membrane protein</topology>
    </subcellularLocation>
</comment>